<keyword evidence="3" id="KW-1185">Reference proteome</keyword>
<evidence type="ECO:0000313" key="2">
    <source>
        <dbReference type="EMBL" id="AZS36211.1"/>
    </source>
</evidence>
<gene>
    <name evidence="2" type="ORF">CVS47_00811</name>
</gene>
<dbReference type="InterPro" id="IPR053169">
    <property type="entry name" value="MUG_Protein"/>
</dbReference>
<protein>
    <recommendedName>
        <fullName evidence="4">Glycosyl hydrolase family 76</fullName>
    </recommendedName>
</protein>
<dbReference type="Proteomes" id="UP000276888">
    <property type="component" value="Chromosome"/>
</dbReference>
<evidence type="ECO:0008006" key="4">
    <source>
        <dbReference type="Google" id="ProtNLM"/>
    </source>
</evidence>
<dbReference type="InterPro" id="IPR005198">
    <property type="entry name" value="Glyco_hydro_76"/>
</dbReference>
<dbReference type="AlphaFoldDB" id="A0A3S9W7Z6"/>
<dbReference type="EMBL" id="CP031423">
    <property type="protein sequence ID" value="AZS36211.1"/>
    <property type="molecule type" value="Genomic_DNA"/>
</dbReference>
<dbReference type="SUPFAM" id="SSF48208">
    <property type="entry name" value="Six-hairpin glycosidases"/>
    <property type="match status" value="1"/>
</dbReference>
<reference evidence="2 3" key="1">
    <citation type="submission" date="2018-08" db="EMBL/GenBank/DDBJ databases">
        <title>Microbacterium lemovicicum sp. nov., a bacterium isolated from a natural uranium-rich soil.</title>
        <authorList>
            <person name="ORTET P."/>
        </authorList>
    </citation>
    <scope>NUCLEOTIDE SEQUENCE [LARGE SCALE GENOMIC DNA]</scope>
    <source>
        <strain evidence="2 3">Viu22</strain>
    </source>
</reference>
<dbReference type="InterPro" id="IPR008928">
    <property type="entry name" value="6-hairpin_glycosidase_sf"/>
</dbReference>
<feature type="region of interest" description="Disordered" evidence="1">
    <location>
        <begin position="312"/>
        <end position="345"/>
    </location>
</feature>
<organism evidence="2 3">
    <name type="scientific">Microbacterium lemovicicum</name>
    <dbReference type="NCBI Taxonomy" id="1072463"/>
    <lineage>
        <taxon>Bacteria</taxon>
        <taxon>Bacillati</taxon>
        <taxon>Actinomycetota</taxon>
        <taxon>Actinomycetes</taxon>
        <taxon>Micrococcales</taxon>
        <taxon>Microbacteriaceae</taxon>
        <taxon>Microbacterium</taxon>
    </lineage>
</organism>
<dbReference type="PANTHER" id="PTHR47791">
    <property type="entry name" value="MEIOTICALLY UP-REGULATED GENE 191 PROTEIN"/>
    <property type="match status" value="1"/>
</dbReference>
<dbReference type="KEGG" id="mlv:CVS47_00811"/>
<dbReference type="OrthoDB" id="2505409at2"/>
<proteinExistence type="predicted"/>
<dbReference type="GO" id="GO:0005975">
    <property type="term" value="P:carbohydrate metabolic process"/>
    <property type="evidence" value="ECO:0007669"/>
    <property type="project" value="InterPro"/>
</dbReference>
<name>A0A3S9W7Z6_9MICO</name>
<sequence length="363" mass="39198">MPDREQWNDRAAAAEHAVRERFGRHAVGVAWARPRWPARTGLRGALDELAVWHYWWHAHLIDCAGDALLHRPSPARERRLRMLARTVRLRTAGRWVNRFYDDIAWMGLALQRTAPERRHRPVRRISRRLAHGIDPAVGALPWHVGSSLYNAPANGPAAILLARTDDATRAAQLEDWMLRQLTDETTGLVRDGVEGGVVRDTLYTYNQGVALGAQLALATDSDPSRADAAAALVRAIAAWCEPDGLLPTAGGGDGGLFAGILCRYLAEAAVRLADRPETADAAASARRLVLSEARALWDGRLEIDGRPLFSADPRRGAVAPSGRDGAPRAAVGGATDGGSEPDGDLSVQLGAWMTLEAAVAVTS</sequence>
<dbReference type="PANTHER" id="PTHR47791:SF3">
    <property type="entry name" value="MEIOTICALLY UP-REGULATED GENE 191 PROTEIN"/>
    <property type="match status" value="1"/>
</dbReference>
<dbReference type="Gene3D" id="1.50.10.20">
    <property type="match status" value="1"/>
</dbReference>
<evidence type="ECO:0000313" key="3">
    <source>
        <dbReference type="Proteomes" id="UP000276888"/>
    </source>
</evidence>
<accession>A0A3S9W7Z6</accession>
<dbReference type="RefSeq" id="WP_127094935.1">
    <property type="nucleotide sequence ID" value="NZ_CP031423.1"/>
</dbReference>
<dbReference type="Pfam" id="PF03663">
    <property type="entry name" value="Glyco_hydro_76"/>
    <property type="match status" value="1"/>
</dbReference>
<evidence type="ECO:0000256" key="1">
    <source>
        <dbReference type="SAM" id="MobiDB-lite"/>
    </source>
</evidence>